<gene>
    <name evidence="2" type="ORF">CFC21_049568</name>
</gene>
<feature type="region of interest" description="Disordered" evidence="1">
    <location>
        <begin position="1"/>
        <end position="22"/>
    </location>
</feature>
<organism evidence="2">
    <name type="scientific">Triticum aestivum</name>
    <name type="common">Wheat</name>
    <dbReference type="NCBI Taxonomy" id="4565"/>
    <lineage>
        <taxon>Eukaryota</taxon>
        <taxon>Viridiplantae</taxon>
        <taxon>Streptophyta</taxon>
        <taxon>Embryophyta</taxon>
        <taxon>Tracheophyta</taxon>
        <taxon>Spermatophyta</taxon>
        <taxon>Magnoliopsida</taxon>
        <taxon>Liliopsida</taxon>
        <taxon>Poales</taxon>
        <taxon>Poaceae</taxon>
        <taxon>BOP clade</taxon>
        <taxon>Pooideae</taxon>
        <taxon>Triticodae</taxon>
        <taxon>Triticeae</taxon>
        <taxon>Triticinae</taxon>
        <taxon>Triticum</taxon>
    </lineage>
</organism>
<accession>A0A9R1K3M0</accession>
<name>A0A9R1K3M0_WHEAT</name>
<dbReference type="Proteomes" id="UP000815260">
    <property type="component" value="Chromosome 3D"/>
</dbReference>
<evidence type="ECO:0000313" key="2">
    <source>
        <dbReference type="EMBL" id="KAF7039605.1"/>
    </source>
</evidence>
<proteinExistence type="predicted"/>
<sequence length="22" mass="2361">LHASSASSSRLVSRFKTQKGGR</sequence>
<dbReference type="AlphaFoldDB" id="A0A9R1K3M0"/>
<feature type="non-terminal residue" evidence="2">
    <location>
        <position position="1"/>
    </location>
</feature>
<reference evidence="2" key="2">
    <citation type="submission" date="2020-03" db="EMBL/GenBank/DDBJ databases">
        <title>The second near-complete assembly of the hexaploid bread wheat (Triticum aestivum) genome.</title>
        <authorList>
            <person name="Zimin A.V."/>
            <person name="Puiu D."/>
            <person name="Shumante A."/>
            <person name="Alonge M."/>
            <person name="Salzberg S.L."/>
        </authorList>
    </citation>
    <scope>NUCLEOTIDE SEQUENCE</scope>
    <source>
        <tissue evidence="2">Leaf</tissue>
    </source>
</reference>
<comment type="caution">
    <text evidence="2">The sequence shown here is derived from an EMBL/GenBank/DDBJ whole genome shotgun (WGS) entry which is preliminary data.</text>
</comment>
<reference evidence="2" key="1">
    <citation type="journal article" date="2017" name="Gigascience">
        <title>The first near-complete assembly of the hexaploid bread wheat genome, Triticum aestivum.</title>
        <authorList>
            <person name="Zimin A.V."/>
            <person name="Puiu D."/>
            <person name="Hall R."/>
            <person name="Kingan S."/>
            <person name="Clavijo B.J."/>
            <person name="Salzberg S.L."/>
        </authorList>
    </citation>
    <scope>NUCLEOTIDE SEQUENCE</scope>
    <source>
        <tissue evidence="2">Leaf</tissue>
    </source>
</reference>
<dbReference type="EMBL" id="CM022219">
    <property type="protein sequence ID" value="KAF7039605.1"/>
    <property type="molecule type" value="Genomic_DNA"/>
</dbReference>
<evidence type="ECO:0000256" key="1">
    <source>
        <dbReference type="SAM" id="MobiDB-lite"/>
    </source>
</evidence>
<protein>
    <submittedName>
        <fullName evidence="2">Uncharacterized protein</fullName>
    </submittedName>
</protein>